<evidence type="ECO:0000256" key="2">
    <source>
        <dbReference type="ARBA" id="ARBA00004651"/>
    </source>
</evidence>
<feature type="transmembrane region" description="Helical" evidence="19">
    <location>
        <begin position="225"/>
        <end position="245"/>
    </location>
</feature>
<dbReference type="SUPFAM" id="SSF52343">
    <property type="entry name" value="Ferredoxin reductase-like, C-terminal NADP-linked domain"/>
    <property type="match status" value="1"/>
</dbReference>
<keyword evidence="11" id="KW-0521">NADP</keyword>
<evidence type="ECO:0000259" key="20">
    <source>
        <dbReference type="PROSITE" id="PS51384"/>
    </source>
</evidence>
<dbReference type="InterPro" id="IPR013121">
    <property type="entry name" value="Fe_red_NAD-bd_6"/>
</dbReference>
<dbReference type="InterPro" id="IPR017938">
    <property type="entry name" value="Riboflavin_synthase-like_b-brl"/>
</dbReference>
<evidence type="ECO:0000256" key="7">
    <source>
        <dbReference type="ARBA" id="ARBA00022617"/>
    </source>
</evidence>
<dbReference type="GO" id="GO:0006879">
    <property type="term" value="P:intracellular iron ion homeostasis"/>
    <property type="evidence" value="ECO:0007669"/>
    <property type="project" value="TreeGrafter"/>
</dbReference>
<dbReference type="FunCoup" id="H2B296">
    <property type="interactions" value="492"/>
</dbReference>
<dbReference type="EMBL" id="HE650832">
    <property type="protein sequence ID" value="CCF60746.1"/>
    <property type="molecule type" value="Genomic_DNA"/>
</dbReference>
<evidence type="ECO:0000256" key="10">
    <source>
        <dbReference type="ARBA" id="ARBA00022827"/>
    </source>
</evidence>
<dbReference type="Proteomes" id="UP000005220">
    <property type="component" value="Chromosome 12"/>
</dbReference>
<dbReference type="Pfam" id="PF01794">
    <property type="entry name" value="Ferric_reduct"/>
    <property type="match status" value="1"/>
</dbReference>
<dbReference type="InterPro" id="IPR013130">
    <property type="entry name" value="Fe3_Rdtase_TM_dom"/>
</dbReference>
<dbReference type="GeneID" id="13886954"/>
<dbReference type="SFLD" id="SFLDS00052">
    <property type="entry name" value="Ferric_Reductase_Domain"/>
    <property type="match status" value="1"/>
</dbReference>
<dbReference type="EC" id="1.16.1.9" evidence="4"/>
<keyword evidence="22" id="KW-1185">Reference proteome</keyword>
<dbReference type="GO" id="GO:0015677">
    <property type="term" value="P:copper ion import"/>
    <property type="evidence" value="ECO:0007669"/>
    <property type="project" value="EnsemblFungi"/>
</dbReference>
<dbReference type="InterPro" id="IPR013112">
    <property type="entry name" value="FAD-bd_8"/>
</dbReference>
<sequence length="704" mass="82054">MRASMFLVIGFIFPVLTRGLVLIDSTIASACIYYELQYDWGCNSHSNGMKAFACRCNNINWLYTVTNCVHNASNSTRLVNHAYRHLATRCFDKTNGVLDYSKSDMVRFFEEGQKFLREPQDSDFTSPVNGTLIVDDTEFQWYYQKFKDYAFSVLRSQWFGWGLVFYWVFIICFSTVSNLLDKIFGFNLATKIIRRKLLIPSVYKNYQERTFFLLKCIPLNFPVRIDALIVLIFVIQTIISVGVGYELTLPHPYLTTRWYMNLNLVSYRVDLMSISLFPMIYLFGMRNNFLIPLTGISFRRFIFYHKWCAYVCVVLAFIHSIIWTVWAISDGGYKVWAMDAYWAWGIAATVLIVLLIFQSESFLRDWMYELFLLVHKLMNIMFIVAMYYHLKPMGWMAWVWSMVAIWSFDRLMRIIRVIINGGLQSALLTDCGNNVIKITLKKPKWVNYKSGQFVYLYFISPYDTWFYAFQSHPFTVLNENTLQQGSEKLTIYLRVNKGLTRVMLERIMKSKNDSLICKVLVEGPYGLKIPTLHKLDRKLVGVSAGLGVTPVFSHFSELLAAQNGPTMSWQNQFYWIINDLNYLSWFNRELQWLSSKGCHVIILYTGLKEKDYNNIEVANTTVFSSTDTITSLSSKFTIQNINKRPDLSGLILEEIGQAEKEDKDITFVSCGPSSFNDDFRYHLSNSLTSKLRISVDYKEESFTW</sequence>
<evidence type="ECO:0000256" key="13">
    <source>
        <dbReference type="ARBA" id="ARBA00022989"/>
    </source>
</evidence>
<dbReference type="Pfam" id="PF08030">
    <property type="entry name" value="NAD_binding_6"/>
    <property type="match status" value="1"/>
</dbReference>
<dbReference type="PANTHER" id="PTHR32361">
    <property type="entry name" value="FERRIC/CUPRIC REDUCTASE TRANSMEMBRANE COMPONENT"/>
    <property type="match status" value="1"/>
</dbReference>
<evidence type="ECO:0000256" key="19">
    <source>
        <dbReference type="SAM" id="Phobius"/>
    </source>
</evidence>
<accession>H2B296</accession>
<evidence type="ECO:0000256" key="14">
    <source>
        <dbReference type="ARBA" id="ARBA00023002"/>
    </source>
</evidence>
<dbReference type="AlphaFoldDB" id="H2B296"/>
<dbReference type="InParanoid" id="H2B296"/>
<dbReference type="HOGENOM" id="CLU_010365_4_0_1"/>
<feature type="transmembrane region" description="Helical" evidence="19">
    <location>
        <begin position="158"/>
        <end position="180"/>
    </location>
</feature>
<keyword evidence="8" id="KW-0285">Flavoprotein</keyword>
<evidence type="ECO:0000313" key="21">
    <source>
        <dbReference type="EMBL" id="CCF60746.1"/>
    </source>
</evidence>
<evidence type="ECO:0000256" key="1">
    <source>
        <dbReference type="ARBA" id="ARBA00001974"/>
    </source>
</evidence>
<dbReference type="eggNOG" id="KOG0039">
    <property type="taxonomic scope" value="Eukaryota"/>
</dbReference>
<evidence type="ECO:0000256" key="6">
    <source>
        <dbReference type="ARBA" id="ARBA00022475"/>
    </source>
</evidence>
<keyword evidence="13 19" id="KW-1133">Transmembrane helix</keyword>
<comment type="cofactor">
    <cofactor evidence="1">
        <name>FAD</name>
        <dbReference type="ChEBI" id="CHEBI:57692"/>
    </cofactor>
</comment>
<keyword evidence="7" id="KW-0479">Metal-binding</keyword>
<proteinExistence type="inferred from homology"/>
<dbReference type="Gene3D" id="3.40.50.80">
    <property type="entry name" value="Nucleotide-binding domain of ferredoxin-NADP reductase (FNR) module"/>
    <property type="match status" value="1"/>
</dbReference>
<feature type="transmembrane region" description="Helical" evidence="19">
    <location>
        <begin position="340"/>
        <end position="358"/>
    </location>
</feature>
<dbReference type="OrthoDB" id="167398at2759"/>
<evidence type="ECO:0000313" key="22">
    <source>
        <dbReference type="Proteomes" id="UP000005220"/>
    </source>
</evidence>
<dbReference type="SFLD" id="SFLDG01168">
    <property type="entry name" value="Ferric_reductase_subgroup_(FRE"/>
    <property type="match status" value="1"/>
</dbReference>
<organism evidence="21 22">
    <name type="scientific">Kazachstania africana (strain ATCC 22294 / BCRC 22015 / CBS 2517 / CECT 1963 / NBRC 1671 / NRRL Y-8276)</name>
    <name type="common">Yeast</name>
    <name type="synonym">Kluyveromyces africanus</name>
    <dbReference type="NCBI Taxonomy" id="1071382"/>
    <lineage>
        <taxon>Eukaryota</taxon>
        <taxon>Fungi</taxon>
        <taxon>Dikarya</taxon>
        <taxon>Ascomycota</taxon>
        <taxon>Saccharomycotina</taxon>
        <taxon>Saccharomycetes</taxon>
        <taxon>Saccharomycetales</taxon>
        <taxon>Saccharomycetaceae</taxon>
        <taxon>Kazachstania</taxon>
    </lineage>
</organism>
<keyword evidence="6" id="KW-1003">Cell membrane</keyword>
<feature type="domain" description="FAD-binding FR-type" evidence="20">
    <location>
        <begin position="404"/>
        <end position="531"/>
    </location>
</feature>
<keyword evidence="5" id="KW-0813">Transport</keyword>
<comment type="subcellular location">
    <subcellularLocation>
        <location evidence="2">Cell membrane</location>
        <topology evidence="2">Multi-pass membrane protein</topology>
    </subcellularLocation>
</comment>
<evidence type="ECO:0000256" key="11">
    <source>
        <dbReference type="ARBA" id="ARBA00022857"/>
    </source>
</evidence>
<keyword evidence="10" id="KW-0274">FAD</keyword>
<dbReference type="KEGG" id="kaf:KAFR_0L01370"/>
<keyword evidence="15" id="KW-0408">Iron</keyword>
<evidence type="ECO:0000256" key="9">
    <source>
        <dbReference type="ARBA" id="ARBA00022692"/>
    </source>
</evidence>
<evidence type="ECO:0000256" key="15">
    <source>
        <dbReference type="ARBA" id="ARBA00023004"/>
    </source>
</evidence>
<feature type="transmembrane region" description="Helical" evidence="19">
    <location>
        <begin position="265"/>
        <end position="286"/>
    </location>
</feature>
<evidence type="ECO:0000256" key="5">
    <source>
        <dbReference type="ARBA" id="ARBA00022448"/>
    </source>
</evidence>
<feature type="transmembrane region" description="Helical" evidence="19">
    <location>
        <begin position="395"/>
        <end position="412"/>
    </location>
</feature>
<dbReference type="PANTHER" id="PTHR32361:SF25">
    <property type="entry name" value="FERRIC_CUPRIC REDUCTASE TRANSMEMBRANE COMPONENT 1"/>
    <property type="match status" value="1"/>
</dbReference>
<evidence type="ECO:0000256" key="8">
    <source>
        <dbReference type="ARBA" id="ARBA00022630"/>
    </source>
</evidence>
<comment type="similarity">
    <text evidence="3">Belongs to the ferric reductase (FRE) family.</text>
</comment>
<comment type="catalytic activity">
    <reaction evidence="18">
        <text>2 a Fe(II)-siderophore + NADP(+) + H(+) = 2 a Fe(III)-siderophore + NADPH</text>
        <dbReference type="Rhea" id="RHEA:28795"/>
        <dbReference type="Rhea" id="RHEA-COMP:11342"/>
        <dbReference type="Rhea" id="RHEA-COMP:11344"/>
        <dbReference type="ChEBI" id="CHEBI:15378"/>
        <dbReference type="ChEBI" id="CHEBI:29033"/>
        <dbReference type="ChEBI" id="CHEBI:29034"/>
        <dbReference type="ChEBI" id="CHEBI:57783"/>
        <dbReference type="ChEBI" id="CHEBI:58349"/>
        <dbReference type="EC" id="1.16.1.9"/>
    </reaction>
</comment>
<dbReference type="InterPro" id="IPR051410">
    <property type="entry name" value="Ferric/Cupric_Reductase"/>
</dbReference>
<keyword evidence="14" id="KW-0560">Oxidoreductase</keyword>
<dbReference type="InterPro" id="IPR039261">
    <property type="entry name" value="FNR_nucleotide-bd"/>
</dbReference>
<protein>
    <recommendedName>
        <fullName evidence="4">ferric-chelate reductase (NADPH)</fullName>
        <ecNumber evidence="4">1.16.1.9</ecNumber>
    </recommendedName>
</protein>
<dbReference type="GO" id="GO:0006826">
    <property type="term" value="P:iron ion transport"/>
    <property type="evidence" value="ECO:0007669"/>
    <property type="project" value="EnsemblFungi"/>
</dbReference>
<keyword evidence="12" id="KW-0249">Electron transport</keyword>
<keyword evidence="16" id="KW-0406">Ion transport</keyword>
<evidence type="ECO:0000256" key="17">
    <source>
        <dbReference type="ARBA" id="ARBA00023136"/>
    </source>
</evidence>
<dbReference type="SUPFAM" id="SSF63380">
    <property type="entry name" value="Riboflavin synthase domain-like"/>
    <property type="match status" value="1"/>
</dbReference>
<dbReference type="PROSITE" id="PS51384">
    <property type="entry name" value="FAD_FR"/>
    <property type="match status" value="1"/>
</dbReference>
<reference evidence="21 22" key="1">
    <citation type="journal article" date="2011" name="Proc. Natl. Acad. Sci. U.S.A.">
        <title>Evolutionary erosion of yeast sex chromosomes by mating-type switching accidents.</title>
        <authorList>
            <person name="Gordon J.L."/>
            <person name="Armisen D."/>
            <person name="Proux-Wera E."/>
            <person name="Oheigeartaigh S.S."/>
            <person name="Byrne K.P."/>
            <person name="Wolfe K.H."/>
        </authorList>
    </citation>
    <scope>NUCLEOTIDE SEQUENCE [LARGE SCALE GENOMIC DNA]</scope>
    <source>
        <strain evidence="22">ATCC 22294 / BCRC 22015 / CBS 2517 / CECT 1963 / NBRC 1671 / NRRL Y-8276</strain>
    </source>
</reference>
<keyword evidence="7" id="KW-0349">Heme</keyword>
<evidence type="ECO:0000256" key="12">
    <source>
        <dbReference type="ARBA" id="ARBA00022982"/>
    </source>
</evidence>
<dbReference type="RefSeq" id="XP_003959881.1">
    <property type="nucleotide sequence ID" value="XM_003959832.1"/>
</dbReference>
<gene>
    <name evidence="21" type="primary">KAFR0L01370</name>
    <name evidence="21" type="ORF">KAFR_0L01370</name>
</gene>
<evidence type="ECO:0000256" key="16">
    <source>
        <dbReference type="ARBA" id="ARBA00023065"/>
    </source>
</evidence>
<dbReference type="GO" id="GO:0005886">
    <property type="term" value="C:plasma membrane"/>
    <property type="evidence" value="ECO:0007669"/>
    <property type="project" value="UniProtKB-SubCell"/>
</dbReference>
<name>H2B296_KAZAF</name>
<dbReference type="InterPro" id="IPR017927">
    <property type="entry name" value="FAD-bd_FR_type"/>
</dbReference>
<dbReference type="Pfam" id="PF08022">
    <property type="entry name" value="FAD_binding_8"/>
    <property type="match status" value="1"/>
</dbReference>
<dbReference type="CDD" id="cd06186">
    <property type="entry name" value="NOX_Duox_like_FAD_NADP"/>
    <property type="match status" value="1"/>
</dbReference>
<evidence type="ECO:0000256" key="4">
    <source>
        <dbReference type="ARBA" id="ARBA00012668"/>
    </source>
</evidence>
<dbReference type="GO" id="GO:0052851">
    <property type="term" value="F:ferric-chelate reductase (NADPH) activity"/>
    <property type="evidence" value="ECO:0007669"/>
    <property type="project" value="UniProtKB-EC"/>
</dbReference>
<keyword evidence="17 19" id="KW-0472">Membrane</keyword>
<evidence type="ECO:0000256" key="18">
    <source>
        <dbReference type="ARBA" id="ARBA00048483"/>
    </source>
</evidence>
<evidence type="ECO:0000256" key="3">
    <source>
        <dbReference type="ARBA" id="ARBA00006278"/>
    </source>
</evidence>
<keyword evidence="9 19" id="KW-0812">Transmembrane</keyword>
<feature type="transmembrane region" description="Helical" evidence="19">
    <location>
        <begin position="307"/>
        <end position="328"/>
    </location>
</feature>